<dbReference type="AlphaFoldDB" id="A0A093CRP1"/>
<dbReference type="Proteomes" id="UP000053149">
    <property type="component" value="Unassembled WGS sequence"/>
</dbReference>
<proteinExistence type="predicted"/>
<feature type="non-terminal residue" evidence="1">
    <location>
        <position position="1"/>
    </location>
</feature>
<keyword evidence="2" id="KW-1185">Reference proteome</keyword>
<name>A0A093CRP1_9AVES</name>
<accession>A0A093CRP1</accession>
<dbReference type="EMBL" id="KL249735">
    <property type="protein sequence ID" value="KFV17148.1"/>
    <property type="molecule type" value="Genomic_DNA"/>
</dbReference>
<protein>
    <submittedName>
        <fullName evidence="1">Uncharacterized protein</fullName>
    </submittedName>
</protein>
<sequence>KSNHVFQVSKVWREHGLELMPWNTPQPLFVHLKCKFGLFGFF</sequence>
<reference evidence="1 2" key="1">
    <citation type="submission" date="2014-04" db="EMBL/GenBank/DDBJ databases">
        <title>Genome evolution of avian class.</title>
        <authorList>
            <person name="Zhang G."/>
            <person name="Li C."/>
        </authorList>
    </citation>
    <scope>NUCLEOTIDE SEQUENCE [LARGE SCALE GENOMIC DNA]</scope>
    <source>
        <strain evidence="1">BGI_N339</strain>
    </source>
</reference>
<organism evidence="1 2">
    <name type="scientific">Pterocles gutturalis</name>
    <name type="common">yellow-throated sandgrouse</name>
    <dbReference type="NCBI Taxonomy" id="240206"/>
    <lineage>
        <taxon>Eukaryota</taxon>
        <taxon>Metazoa</taxon>
        <taxon>Chordata</taxon>
        <taxon>Craniata</taxon>
        <taxon>Vertebrata</taxon>
        <taxon>Euteleostomi</taxon>
        <taxon>Archelosauria</taxon>
        <taxon>Archosauria</taxon>
        <taxon>Dinosauria</taxon>
        <taxon>Saurischia</taxon>
        <taxon>Theropoda</taxon>
        <taxon>Coelurosauria</taxon>
        <taxon>Aves</taxon>
        <taxon>Neognathae</taxon>
        <taxon>Neoaves</taxon>
        <taxon>Columbimorphae</taxon>
        <taxon>Pterocliformes</taxon>
        <taxon>Pteroclidae</taxon>
        <taxon>Pterocles</taxon>
    </lineage>
</organism>
<feature type="non-terminal residue" evidence="1">
    <location>
        <position position="42"/>
    </location>
</feature>
<gene>
    <name evidence="1" type="ORF">N339_02189</name>
</gene>
<evidence type="ECO:0000313" key="1">
    <source>
        <dbReference type="EMBL" id="KFV17148.1"/>
    </source>
</evidence>
<evidence type="ECO:0000313" key="2">
    <source>
        <dbReference type="Proteomes" id="UP000053149"/>
    </source>
</evidence>